<keyword evidence="5" id="KW-0804">Transcription</keyword>
<dbReference type="GO" id="GO:0000981">
    <property type="term" value="F:DNA-binding transcription factor activity, RNA polymerase II-specific"/>
    <property type="evidence" value="ECO:0007669"/>
    <property type="project" value="InterPro"/>
</dbReference>
<dbReference type="Pfam" id="PF00172">
    <property type="entry name" value="Zn_clus"/>
    <property type="match status" value="1"/>
</dbReference>
<dbReference type="InterPro" id="IPR036864">
    <property type="entry name" value="Zn2-C6_fun-type_DNA-bd_sf"/>
</dbReference>
<evidence type="ECO:0000256" key="2">
    <source>
        <dbReference type="ARBA" id="ARBA00022833"/>
    </source>
</evidence>
<keyword evidence="4" id="KW-0238">DNA-binding</keyword>
<feature type="region of interest" description="Disordered" evidence="7">
    <location>
        <begin position="141"/>
        <end position="186"/>
    </location>
</feature>
<feature type="region of interest" description="Disordered" evidence="7">
    <location>
        <begin position="27"/>
        <end position="59"/>
    </location>
</feature>
<feature type="domain" description="Zn(2)-C6 fungal-type" evidence="8">
    <location>
        <begin position="109"/>
        <end position="139"/>
    </location>
</feature>
<dbReference type="GO" id="GO:0008270">
    <property type="term" value="F:zinc ion binding"/>
    <property type="evidence" value="ECO:0007669"/>
    <property type="project" value="InterPro"/>
</dbReference>
<dbReference type="GO" id="GO:0045944">
    <property type="term" value="P:positive regulation of transcription by RNA polymerase II"/>
    <property type="evidence" value="ECO:0007669"/>
    <property type="project" value="TreeGrafter"/>
</dbReference>
<protein>
    <recommendedName>
        <fullName evidence="8">Zn(2)-C6 fungal-type domain-containing protein</fullName>
    </recommendedName>
</protein>
<evidence type="ECO:0000256" key="7">
    <source>
        <dbReference type="SAM" id="MobiDB-lite"/>
    </source>
</evidence>
<proteinExistence type="predicted"/>
<keyword evidence="6" id="KW-0539">Nucleus</keyword>
<sequence>MAVHRHNGASENRVTITFEHCTARSTKATSSSRSSSAYSTAPSTPTDQLPSYPLDSSDASEDSWNLIPYDVPWGPEYYHYKVGSLPGPDGACIFLRSPTPLKNRRTQRACNKCRQRKAKCSGARPACSRCVARGYSCEYAEDEKRPSHGSGRSRHRREQSEELSDDDEDSWPEADHPSPAEESQPFVTQPLKIEEADMATPDLLYPDNCSTSDSGSNSTGFSPVWDHAAYTTEAPCGYESPSSFHEANAAADYYNSPSYAVDVDMQTYHPENISPIHPSSEGASQHPAAAVHAPRPVRCVGSPSFLTPEEQPATFSSSCEAQIFQHDDMLINLPSTAEPAPQIAIPQIPPMPSADLAAVQGGAFEYVHPQAMYYCPAPMPQYPFLQYQYGVPGYMPGLQDNVEPTMLYTMVPTGMAS</sequence>
<dbReference type="PROSITE" id="PS00463">
    <property type="entry name" value="ZN2_CY6_FUNGAL_1"/>
    <property type="match status" value="1"/>
</dbReference>
<reference evidence="9" key="1">
    <citation type="submission" date="2022-11" db="EMBL/GenBank/DDBJ databases">
        <title>Genome Sequence of Cubamyces cubensis.</title>
        <authorList>
            <person name="Buettner E."/>
        </authorList>
    </citation>
    <scope>NUCLEOTIDE SEQUENCE</scope>
    <source>
        <strain evidence="9">MPL-01</strain>
    </source>
</reference>
<dbReference type="SMART" id="SM00066">
    <property type="entry name" value="GAL4"/>
    <property type="match status" value="1"/>
</dbReference>
<dbReference type="CDD" id="cd00067">
    <property type="entry name" value="GAL4"/>
    <property type="match status" value="1"/>
</dbReference>
<dbReference type="GO" id="GO:0043565">
    <property type="term" value="F:sequence-specific DNA binding"/>
    <property type="evidence" value="ECO:0007669"/>
    <property type="project" value="TreeGrafter"/>
</dbReference>
<dbReference type="AlphaFoldDB" id="A0AAD7XBE3"/>
<evidence type="ECO:0000256" key="4">
    <source>
        <dbReference type="ARBA" id="ARBA00023125"/>
    </source>
</evidence>
<feature type="compositionally biased region" description="Acidic residues" evidence="7">
    <location>
        <begin position="161"/>
        <end position="172"/>
    </location>
</feature>
<evidence type="ECO:0000256" key="5">
    <source>
        <dbReference type="ARBA" id="ARBA00023163"/>
    </source>
</evidence>
<keyword evidence="10" id="KW-1185">Reference proteome</keyword>
<dbReference type="SUPFAM" id="SSF57701">
    <property type="entry name" value="Zn2/Cys6 DNA-binding domain"/>
    <property type="match status" value="1"/>
</dbReference>
<dbReference type="Proteomes" id="UP001215151">
    <property type="component" value="Unassembled WGS sequence"/>
</dbReference>
<evidence type="ECO:0000313" key="9">
    <source>
        <dbReference type="EMBL" id="KAJ8481261.1"/>
    </source>
</evidence>
<dbReference type="Gene3D" id="4.10.240.10">
    <property type="entry name" value="Zn(2)-C6 fungal-type DNA-binding domain"/>
    <property type="match status" value="1"/>
</dbReference>
<evidence type="ECO:0000259" key="8">
    <source>
        <dbReference type="PROSITE" id="PS50048"/>
    </source>
</evidence>
<dbReference type="EMBL" id="JAPEVG010000141">
    <property type="protein sequence ID" value="KAJ8481261.1"/>
    <property type="molecule type" value="Genomic_DNA"/>
</dbReference>
<gene>
    <name evidence="9" type="ORF">ONZ51_g6105</name>
</gene>
<dbReference type="GO" id="GO:0005634">
    <property type="term" value="C:nucleus"/>
    <property type="evidence" value="ECO:0007669"/>
    <property type="project" value="UniProtKB-SubCell"/>
</dbReference>
<keyword evidence="3" id="KW-0805">Transcription regulation</keyword>
<feature type="compositionally biased region" description="Low complexity" evidence="7">
    <location>
        <begin position="27"/>
        <end position="46"/>
    </location>
</feature>
<keyword evidence="2" id="KW-0862">Zinc</keyword>
<evidence type="ECO:0000313" key="10">
    <source>
        <dbReference type="Proteomes" id="UP001215151"/>
    </source>
</evidence>
<organism evidence="9 10">
    <name type="scientific">Trametes cubensis</name>
    <dbReference type="NCBI Taxonomy" id="1111947"/>
    <lineage>
        <taxon>Eukaryota</taxon>
        <taxon>Fungi</taxon>
        <taxon>Dikarya</taxon>
        <taxon>Basidiomycota</taxon>
        <taxon>Agaricomycotina</taxon>
        <taxon>Agaricomycetes</taxon>
        <taxon>Polyporales</taxon>
        <taxon>Polyporaceae</taxon>
        <taxon>Trametes</taxon>
    </lineage>
</organism>
<dbReference type="InterPro" id="IPR051711">
    <property type="entry name" value="Stress_Response_Reg"/>
</dbReference>
<evidence type="ECO:0000256" key="6">
    <source>
        <dbReference type="ARBA" id="ARBA00023242"/>
    </source>
</evidence>
<evidence type="ECO:0000256" key="3">
    <source>
        <dbReference type="ARBA" id="ARBA00023015"/>
    </source>
</evidence>
<comment type="subcellular location">
    <subcellularLocation>
        <location evidence="1">Nucleus</location>
    </subcellularLocation>
</comment>
<dbReference type="InterPro" id="IPR001138">
    <property type="entry name" value="Zn2Cys6_DnaBD"/>
</dbReference>
<dbReference type="PROSITE" id="PS50048">
    <property type="entry name" value="ZN2_CY6_FUNGAL_2"/>
    <property type="match status" value="1"/>
</dbReference>
<dbReference type="PANTHER" id="PTHR47540">
    <property type="entry name" value="THIAMINE REPRESSIBLE GENES REGULATORY PROTEIN THI5"/>
    <property type="match status" value="1"/>
</dbReference>
<evidence type="ECO:0000256" key="1">
    <source>
        <dbReference type="ARBA" id="ARBA00004123"/>
    </source>
</evidence>
<comment type="caution">
    <text evidence="9">The sequence shown here is derived from an EMBL/GenBank/DDBJ whole genome shotgun (WGS) entry which is preliminary data.</text>
</comment>
<dbReference type="PANTHER" id="PTHR47540:SF1">
    <property type="entry name" value="ACTIVATOR OF STRESS GENES 1-RELATED"/>
    <property type="match status" value="1"/>
</dbReference>
<name>A0AAD7XBE3_9APHY</name>
<dbReference type="PRINTS" id="PR00755">
    <property type="entry name" value="AFLATOXINBRP"/>
</dbReference>
<accession>A0AAD7XBE3</accession>